<reference evidence="1" key="1">
    <citation type="journal article" date="2009" name="PLoS Genet.">
        <title>Sequencing, mapping, and analysis of 27,455 maize full-length cDNAs.</title>
        <authorList>
            <person name="Soderlund C."/>
            <person name="Descour A."/>
            <person name="Kudrna D."/>
            <person name="Bomhoff M."/>
            <person name="Boyd L."/>
            <person name="Currie J."/>
            <person name="Angelova A."/>
            <person name="Collura K."/>
            <person name="Wissotski M."/>
            <person name="Ashley E."/>
            <person name="Morrow D."/>
            <person name="Fernandes J."/>
            <person name="Walbot V."/>
            <person name="Yu Y."/>
        </authorList>
    </citation>
    <scope>NUCLEOTIDE SEQUENCE</scope>
    <source>
        <strain evidence="1">B73</strain>
    </source>
</reference>
<name>C0HFJ1_MAIZE</name>
<dbReference type="EMBL" id="BT061097">
    <property type="protein sequence ID" value="ACN25794.1"/>
    <property type="molecule type" value="mRNA"/>
</dbReference>
<evidence type="ECO:0000313" key="1">
    <source>
        <dbReference type="EMBL" id="ACN25794.1"/>
    </source>
</evidence>
<accession>C0HFJ1</accession>
<sequence length="147" mass="16311">MVLLCLTLRAATRSPAPTRALLCSPRPCELPPSAMFRRHQHQALVLGSMAAAHRLGVPIPTRTRRAPLQARFSMLAALTSSSTCSFHDTAPSPQLAGFPVRNRGCRRPVLVSCRAHHHRKTLRCCARPCLPSHLMCSHLQIRPRCRL</sequence>
<dbReference type="AlphaFoldDB" id="C0HFJ1"/>
<proteinExistence type="evidence at transcript level"/>
<protein>
    <submittedName>
        <fullName evidence="1">Uncharacterized protein</fullName>
    </submittedName>
</protein>
<organism evidence="1">
    <name type="scientific">Zea mays</name>
    <name type="common">Maize</name>
    <dbReference type="NCBI Taxonomy" id="4577"/>
    <lineage>
        <taxon>Eukaryota</taxon>
        <taxon>Viridiplantae</taxon>
        <taxon>Streptophyta</taxon>
        <taxon>Embryophyta</taxon>
        <taxon>Tracheophyta</taxon>
        <taxon>Spermatophyta</taxon>
        <taxon>Magnoliopsida</taxon>
        <taxon>Liliopsida</taxon>
        <taxon>Poales</taxon>
        <taxon>Poaceae</taxon>
        <taxon>PACMAD clade</taxon>
        <taxon>Panicoideae</taxon>
        <taxon>Andropogonodae</taxon>
        <taxon>Andropogoneae</taxon>
        <taxon>Tripsacinae</taxon>
        <taxon>Zea</taxon>
    </lineage>
</organism>